<proteinExistence type="predicted"/>
<evidence type="ECO:0000256" key="2">
    <source>
        <dbReference type="SAM" id="MobiDB-lite"/>
    </source>
</evidence>
<name>A0A8J5F2H7_ZINOF</name>
<dbReference type="SMART" id="SM00717">
    <property type="entry name" value="SANT"/>
    <property type="match status" value="1"/>
</dbReference>
<dbReference type="EMBL" id="JACMSC010000018">
    <property type="protein sequence ID" value="KAG6476423.1"/>
    <property type="molecule type" value="Genomic_DNA"/>
</dbReference>
<dbReference type="PANTHER" id="PTHR46993">
    <property type="entry name" value="MYB TRANSCRIPTION FACTOR"/>
    <property type="match status" value="1"/>
</dbReference>
<feature type="domain" description="Myb-like" evidence="3">
    <location>
        <begin position="437"/>
        <end position="490"/>
    </location>
</feature>
<dbReference type="AlphaFoldDB" id="A0A8J5F2H7"/>
<organism evidence="5 6">
    <name type="scientific">Zingiber officinale</name>
    <name type="common">Ginger</name>
    <name type="synonym">Amomum zingiber</name>
    <dbReference type="NCBI Taxonomy" id="94328"/>
    <lineage>
        <taxon>Eukaryota</taxon>
        <taxon>Viridiplantae</taxon>
        <taxon>Streptophyta</taxon>
        <taxon>Embryophyta</taxon>
        <taxon>Tracheophyta</taxon>
        <taxon>Spermatophyta</taxon>
        <taxon>Magnoliopsida</taxon>
        <taxon>Liliopsida</taxon>
        <taxon>Zingiberales</taxon>
        <taxon>Zingiberaceae</taxon>
        <taxon>Zingiber</taxon>
    </lineage>
</organism>
<gene>
    <name evidence="5" type="ORF">ZIOFF_065664</name>
</gene>
<feature type="region of interest" description="Disordered" evidence="2">
    <location>
        <begin position="315"/>
        <end position="365"/>
    </location>
</feature>
<protein>
    <submittedName>
        <fullName evidence="5">Uncharacterized protein</fullName>
    </submittedName>
</protein>
<keyword evidence="1" id="KW-0238">DNA-binding</keyword>
<comment type="caution">
    <text evidence="5">The sequence shown here is derived from an EMBL/GenBank/DDBJ whole genome shotgun (WGS) entry which is preliminary data.</text>
</comment>
<dbReference type="PROSITE" id="PS51294">
    <property type="entry name" value="HTH_MYB"/>
    <property type="match status" value="1"/>
</dbReference>
<feature type="compositionally biased region" description="Basic and acidic residues" evidence="2">
    <location>
        <begin position="325"/>
        <end position="340"/>
    </location>
</feature>
<evidence type="ECO:0000259" key="3">
    <source>
        <dbReference type="PROSITE" id="PS50090"/>
    </source>
</evidence>
<dbReference type="InterPro" id="IPR001005">
    <property type="entry name" value="SANT/Myb"/>
</dbReference>
<evidence type="ECO:0000313" key="6">
    <source>
        <dbReference type="Proteomes" id="UP000734854"/>
    </source>
</evidence>
<evidence type="ECO:0000259" key="4">
    <source>
        <dbReference type="PROSITE" id="PS51294"/>
    </source>
</evidence>
<dbReference type="PROSITE" id="PS50090">
    <property type="entry name" value="MYB_LIKE"/>
    <property type="match status" value="1"/>
</dbReference>
<evidence type="ECO:0000256" key="1">
    <source>
        <dbReference type="ARBA" id="ARBA00023125"/>
    </source>
</evidence>
<dbReference type="Pfam" id="PF00249">
    <property type="entry name" value="Myb_DNA-binding"/>
    <property type="match status" value="1"/>
</dbReference>
<dbReference type="InterPro" id="IPR017930">
    <property type="entry name" value="Myb_dom"/>
</dbReference>
<reference evidence="5 6" key="1">
    <citation type="submission" date="2020-08" db="EMBL/GenBank/DDBJ databases">
        <title>Plant Genome Project.</title>
        <authorList>
            <person name="Zhang R.-G."/>
        </authorList>
    </citation>
    <scope>NUCLEOTIDE SEQUENCE [LARGE SCALE GENOMIC DNA]</scope>
    <source>
        <tissue evidence="5">Rhizome</tissue>
    </source>
</reference>
<feature type="domain" description="HTH myb-type" evidence="4">
    <location>
        <begin position="437"/>
        <end position="492"/>
    </location>
</feature>
<dbReference type="CDD" id="cd11660">
    <property type="entry name" value="SANT_TRF"/>
    <property type="match status" value="1"/>
</dbReference>
<evidence type="ECO:0000313" key="5">
    <source>
        <dbReference type="EMBL" id="KAG6476423.1"/>
    </source>
</evidence>
<dbReference type="PANTHER" id="PTHR46993:SF6">
    <property type="entry name" value="MYB TRANSCRIPTION FACTOR"/>
    <property type="match status" value="1"/>
</dbReference>
<dbReference type="OrthoDB" id="664249at2759"/>
<dbReference type="Proteomes" id="UP000734854">
    <property type="component" value="Unassembled WGS sequence"/>
</dbReference>
<keyword evidence="6" id="KW-1185">Reference proteome</keyword>
<dbReference type="GO" id="GO:0003677">
    <property type="term" value="F:DNA binding"/>
    <property type="evidence" value="ECO:0007669"/>
    <property type="project" value="UniProtKB-KW"/>
</dbReference>
<sequence>MCEMLDSVVASSILEFLLRRSDFSTSLTGECLIALPVSFPLSSRLEASLLLRRLSADLSRRSISLSTLHTLEHLYRLQRFPSLLPAFASVAVECTVAPLRRRPFFSSSSNNDAEFFDAVNRIWNCKVSDIEQSEVSELVSPAMREARKEMEAAVVDPALREELVRRETKESALEAVMVFVEEAGKEMGPTFLEAAAEAVLGWEREDSRALSNLDRSLRALQGKIKTLHSYKFQPTENDAEMHRAPRKMNASGSKVLSDQGNLLDFLLLVYTKMGEPLTPAIDISDGSNKGFKLTGCSSRGDHGEDGMVDAEQDFCIDNPTTSRGKGGDDKNSNDEFRLEHSSPLPSDANATNNNDETDFSKKVSLSDEKPRCNFSDADTTTSLDGFKTKKRSLMDRNATASTYEWDSGETEFGQSLHRGKEMNKLRPGRSGEGLFCRRRRRIWNPHEEMTLRNAVVQYGAGNWKLIKASHSEIFSKRTEHDLKDKWRNMTKF</sequence>
<accession>A0A8J5F2H7</accession>